<dbReference type="EMBL" id="JAFNJU010000002">
    <property type="protein sequence ID" value="MBO1264206.1"/>
    <property type="molecule type" value="Genomic_DNA"/>
</dbReference>
<name>A0A939HA04_9CLOT</name>
<comment type="similarity">
    <text evidence="1">Belongs to the V-ATPase E subunit family.</text>
</comment>
<comment type="caution">
    <text evidence="4">The sequence shown here is derived from an EMBL/GenBank/DDBJ whole genome shotgun (WGS) entry which is preliminary data.</text>
</comment>
<evidence type="ECO:0000313" key="5">
    <source>
        <dbReference type="Proteomes" id="UP000664218"/>
    </source>
</evidence>
<protein>
    <submittedName>
        <fullName evidence="4">V-type ATP synthase subunit E</fullName>
    </submittedName>
</protein>
<proteinExistence type="inferred from homology"/>
<organism evidence="4 5">
    <name type="scientific">Proteiniclasticum aestuarii</name>
    <dbReference type="NCBI Taxonomy" id="2817862"/>
    <lineage>
        <taxon>Bacteria</taxon>
        <taxon>Bacillati</taxon>
        <taxon>Bacillota</taxon>
        <taxon>Clostridia</taxon>
        <taxon>Eubacteriales</taxon>
        <taxon>Clostridiaceae</taxon>
        <taxon>Proteiniclasticum</taxon>
    </lineage>
</organism>
<evidence type="ECO:0000256" key="3">
    <source>
        <dbReference type="ARBA" id="ARBA00023065"/>
    </source>
</evidence>
<evidence type="ECO:0000256" key="2">
    <source>
        <dbReference type="ARBA" id="ARBA00022448"/>
    </source>
</evidence>
<reference evidence="4" key="1">
    <citation type="submission" date="2021-03" db="EMBL/GenBank/DDBJ databases">
        <title>Proteiniclasticum marinus sp. nov., isolated from tidal flat sediment.</title>
        <authorList>
            <person name="Namirimu T."/>
            <person name="Yang J.-A."/>
            <person name="Yang S.-H."/>
            <person name="Kim Y.-J."/>
            <person name="Kwon K.K."/>
        </authorList>
    </citation>
    <scope>NUCLEOTIDE SEQUENCE</scope>
    <source>
        <strain evidence="4">SCR006</strain>
    </source>
</reference>
<dbReference type="Gene3D" id="1.20.5.620">
    <property type="entry name" value="F1F0 ATP synthase subunit B, membrane domain"/>
    <property type="match status" value="1"/>
</dbReference>
<gene>
    <name evidence="4" type="ORF">J3A84_04000</name>
</gene>
<keyword evidence="2" id="KW-0813">Transport</keyword>
<dbReference type="RefSeq" id="WP_207598722.1">
    <property type="nucleotide sequence ID" value="NZ_JAFNJU010000002.1"/>
</dbReference>
<keyword evidence="3" id="KW-0406">Ion transport</keyword>
<dbReference type="AlphaFoldDB" id="A0A939HA04"/>
<keyword evidence="5" id="KW-1185">Reference proteome</keyword>
<evidence type="ECO:0000256" key="1">
    <source>
        <dbReference type="ARBA" id="ARBA00005901"/>
    </source>
</evidence>
<evidence type="ECO:0000313" key="4">
    <source>
        <dbReference type="EMBL" id="MBO1264206.1"/>
    </source>
</evidence>
<dbReference type="SUPFAM" id="SSF160527">
    <property type="entry name" value="V-type ATPase subunit E-like"/>
    <property type="match status" value="1"/>
</dbReference>
<dbReference type="Proteomes" id="UP000664218">
    <property type="component" value="Unassembled WGS sequence"/>
</dbReference>
<dbReference type="InterPro" id="IPR002842">
    <property type="entry name" value="ATPase_V1_Esu"/>
</dbReference>
<dbReference type="GO" id="GO:0046961">
    <property type="term" value="F:proton-transporting ATPase activity, rotational mechanism"/>
    <property type="evidence" value="ECO:0007669"/>
    <property type="project" value="InterPro"/>
</dbReference>
<accession>A0A939HA04</accession>
<dbReference type="GO" id="GO:0033178">
    <property type="term" value="C:proton-transporting two-sector ATPase complex, catalytic domain"/>
    <property type="evidence" value="ECO:0007669"/>
    <property type="project" value="InterPro"/>
</dbReference>
<dbReference type="Pfam" id="PF01991">
    <property type="entry name" value="vATP-synt_E"/>
    <property type="match status" value="1"/>
</dbReference>
<sequence>MSNLGNLTDKILEEAKIKAQRQIGEAEAFSKDTVSRKVKEAEEKKAKMLEKAAFDANLLKERMISNAEVNSRNEVLSSKQRIIDKVFEEAKKRLGELPKDQYIEYVKTTLSSLNLKGTETLLVKKEYRDDLKALGLGYEISEESVESGFQVKDDKISLNYNFNDMVDFYRDELVKDVADALFKE</sequence>